<proteinExistence type="predicted"/>
<reference evidence="1 2" key="1">
    <citation type="submission" date="2020-04" db="EMBL/GenBank/DDBJ databases">
        <authorList>
            <person name="De Canck E."/>
        </authorList>
    </citation>
    <scope>NUCLEOTIDE SEQUENCE [LARGE SCALE GENOMIC DNA]</scope>
    <source>
        <strain evidence="1 2">LMG 29660</strain>
    </source>
</reference>
<accession>A0A6J5EXG7</accession>
<dbReference type="AlphaFoldDB" id="A0A6J5EXG7"/>
<organism evidence="1 2">
    <name type="scientific">Burkholderia puraquae</name>
    <dbReference type="NCBI Taxonomy" id="1904757"/>
    <lineage>
        <taxon>Bacteria</taxon>
        <taxon>Pseudomonadati</taxon>
        <taxon>Pseudomonadota</taxon>
        <taxon>Betaproteobacteria</taxon>
        <taxon>Burkholderiales</taxon>
        <taxon>Burkholderiaceae</taxon>
        <taxon>Burkholderia</taxon>
        <taxon>Burkholderia cepacia complex</taxon>
    </lineage>
</organism>
<gene>
    <name evidence="1" type="ORF">LMG29660_06439</name>
</gene>
<evidence type="ECO:0000313" key="1">
    <source>
        <dbReference type="EMBL" id="CAB3769755.1"/>
    </source>
</evidence>
<dbReference type="EMBL" id="CADIKG010000026">
    <property type="protein sequence ID" value="CAB3769755.1"/>
    <property type="molecule type" value="Genomic_DNA"/>
</dbReference>
<name>A0A6J5EXG7_9BURK</name>
<sequence length="264" mass="29158">MQAVRVARHRMRDAGGCTPIDPTRSLTRIQGLTKKSATGLFARLHNSRSLSRAAFADVAKQQDNEITRHSDIMVGASKLVQYGSRLGCAARSTFESVELVPIDSIMSNENIESPLDHFLGWYSSLPTEQQEIIALSAHFIPGFNIDVAEAIEKNNAAVLFADRVVSYRDRSSSERCAATVLHLCLEHIAFANQGTGNWRERQAALREYADDFGYPALHDAANAAQFKHAQWVQTRKKWNQLKAGPFSIDAISNFRVFGPSGAAP</sequence>
<dbReference type="Proteomes" id="UP000494135">
    <property type="component" value="Unassembled WGS sequence"/>
</dbReference>
<protein>
    <submittedName>
        <fullName evidence="1">Uncharacterized protein</fullName>
    </submittedName>
</protein>
<evidence type="ECO:0000313" key="2">
    <source>
        <dbReference type="Proteomes" id="UP000494135"/>
    </source>
</evidence>